<comment type="caution">
    <text evidence="3">The sequence shown here is derived from an EMBL/GenBank/DDBJ whole genome shotgun (WGS) entry which is preliminary data.</text>
</comment>
<dbReference type="Proteomes" id="UP001499978">
    <property type="component" value="Unassembled WGS sequence"/>
</dbReference>
<dbReference type="SMART" id="SM00422">
    <property type="entry name" value="HTH_MERR"/>
    <property type="match status" value="1"/>
</dbReference>
<dbReference type="InterPro" id="IPR009061">
    <property type="entry name" value="DNA-bd_dom_put_sf"/>
</dbReference>
<proteinExistence type="predicted"/>
<dbReference type="PROSITE" id="PS50937">
    <property type="entry name" value="HTH_MERR_2"/>
    <property type="match status" value="1"/>
</dbReference>
<dbReference type="SUPFAM" id="SSF46955">
    <property type="entry name" value="Putative DNA-binding domain"/>
    <property type="match status" value="1"/>
</dbReference>
<protein>
    <recommendedName>
        <fullName evidence="2">HTH merR-type domain-containing protein</fullName>
    </recommendedName>
</protein>
<dbReference type="RefSeq" id="WP_344166819.1">
    <property type="nucleotide sequence ID" value="NZ_BAAARY010000001.1"/>
</dbReference>
<name>A0ABP6A612_9ACTN</name>
<evidence type="ECO:0000313" key="4">
    <source>
        <dbReference type="Proteomes" id="UP001499978"/>
    </source>
</evidence>
<dbReference type="Pfam" id="PF13411">
    <property type="entry name" value="MerR_1"/>
    <property type="match status" value="1"/>
</dbReference>
<evidence type="ECO:0000313" key="3">
    <source>
        <dbReference type="EMBL" id="GAA2510858.1"/>
    </source>
</evidence>
<dbReference type="InterPro" id="IPR047057">
    <property type="entry name" value="MerR_fam"/>
</dbReference>
<organism evidence="3 4">
    <name type="scientific">Pilimelia columellifera subsp. columellifera</name>
    <dbReference type="NCBI Taxonomy" id="706583"/>
    <lineage>
        <taxon>Bacteria</taxon>
        <taxon>Bacillati</taxon>
        <taxon>Actinomycetota</taxon>
        <taxon>Actinomycetes</taxon>
        <taxon>Micromonosporales</taxon>
        <taxon>Micromonosporaceae</taxon>
        <taxon>Pilimelia</taxon>
    </lineage>
</organism>
<dbReference type="PANTHER" id="PTHR30204">
    <property type="entry name" value="REDOX-CYCLING DRUG-SENSING TRANSCRIPTIONAL ACTIVATOR SOXR"/>
    <property type="match status" value="1"/>
</dbReference>
<dbReference type="PANTHER" id="PTHR30204:SF90">
    <property type="entry name" value="HTH-TYPE TRANSCRIPTIONAL ACTIVATOR MTA"/>
    <property type="match status" value="1"/>
</dbReference>
<dbReference type="InterPro" id="IPR000551">
    <property type="entry name" value="MerR-type_HTH_dom"/>
</dbReference>
<gene>
    <name evidence="3" type="ORF">GCM10010201_02070</name>
</gene>
<dbReference type="PRINTS" id="PR00040">
    <property type="entry name" value="HTHMERR"/>
</dbReference>
<feature type="domain" description="HTH merR-type" evidence="2">
    <location>
        <begin position="4"/>
        <end position="73"/>
    </location>
</feature>
<evidence type="ECO:0000259" key="2">
    <source>
        <dbReference type="PROSITE" id="PS50937"/>
    </source>
</evidence>
<evidence type="ECO:0000256" key="1">
    <source>
        <dbReference type="ARBA" id="ARBA00023125"/>
    </source>
</evidence>
<sequence length="131" mass="14047">MRQLLRIGELAAQAGVSPRTVDYYTQLGLLRPAERTDGGFRMYEPAAVDVIGTIRQLESHGIHLNDMTQALNAETDGDVSRALAELDVDLTALRDAVAAAAPHSHAILELITARAHALITAGIEIINSPLI</sequence>
<keyword evidence="4" id="KW-1185">Reference proteome</keyword>
<accession>A0ABP6A612</accession>
<dbReference type="Gene3D" id="1.10.1660.10">
    <property type="match status" value="1"/>
</dbReference>
<reference evidence="4" key="1">
    <citation type="journal article" date="2019" name="Int. J. Syst. Evol. Microbiol.">
        <title>The Global Catalogue of Microorganisms (GCM) 10K type strain sequencing project: providing services to taxonomists for standard genome sequencing and annotation.</title>
        <authorList>
            <consortium name="The Broad Institute Genomics Platform"/>
            <consortium name="The Broad Institute Genome Sequencing Center for Infectious Disease"/>
            <person name="Wu L."/>
            <person name="Ma J."/>
        </authorList>
    </citation>
    <scope>NUCLEOTIDE SEQUENCE [LARGE SCALE GENOMIC DNA]</scope>
    <source>
        <strain evidence="4">JCM 3367</strain>
    </source>
</reference>
<dbReference type="EMBL" id="BAAARY010000001">
    <property type="protein sequence ID" value="GAA2510858.1"/>
    <property type="molecule type" value="Genomic_DNA"/>
</dbReference>
<keyword evidence="1" id="KW-0238">DNA-binding</keyword>